<evidence type="ECO:0000313" key="7">
    <source>
        <dbReference type="Proteomes" id="UP000077628"/>
    </source>
</evidence>
<keyword evidence="5" id="KW-0739">Sodium transport</keyword>
<keyword evidence="2" id="KW-0050">Antiport</keyword>
<evidence type="ECO:0008006" key="8">
    <source>
        <dbReference type="Google" id="ProtNLM"/>
    </source>
</evidence>
<dbReference type="STRING" id="702114.A1355_15630"/>
<keyword evidence="3" id="KW-0915">Sodium</keyword>
<name>A0A177N395_9GAMM</name>
<dbReference type="GO" id="GO:0015297">
    <property type="term" value="F:antiporter activity"/>
    <property type="evidence" value="ECO:0007669"/>
    <property type="project" value="UniProtKB-KW"/>
</dbReference>
<dbReference type="PANTHER" id="PTHR43562:SF3">
    <property type="entry name" value="SODIUM ION_PROTON EXCHANGER (EUROFUNG)"/>
    <property type="match status" value="1"/>
</dbReference>
<dbReference type="AlphaFoldDB" id="A0A177N395"/>
<dbReference type="GO" id="GO:0006814">
    <property type="term" value="P:sodium ion transport"/>
    <property type="evidence" value="ECO:0007669"/>
    <property type="project" value="UniProtKB-KW"/>
</dbReference>
<accession>A0A177N395</accession>
<protein>
    <recommendedName>
        <fullName evidence="8">Cation/H+ exchanger domain-containing protein</fullName>
    </recommendedName>
</protein>
<dbReference type="Gene3D" id="1.20.1530.20">
    <property type="match status" value="1"/>
</dbReference>
<dbReference type="EMBL" id="LUUK01000229">
    <property type="protein sequence ID" value="OAI11660.1"/>
    <property type="molecule type" value="Genomic_DNA"/>
</dbReference>
<evidence type="ECO:0000256" key="1">
    <source>
        <dbReference type="ARBA" id="ARBA00022448"/>
    </source>
</evidence>
<keyword evidence="7" id="KW-1185">Reference proteome</keyword>
<dbReference type="InterPro" id="IPR038770">
    <property type="entry name" value="Na+/solute_symporter_sf"/>
</dbReference>
<evidence type="ECO:0000256" key="2">
    <source>
        <dbReference type="ARBA" id="ARBA00022449"/>
    </source>
</evidence>
<comment type="caution">
    <text evidence="6">The sequence shown here is derived from an EMBL/GenBank/DDBJ whole genome shotgun (WGS) entry which is preliminary data.</text>
</comment>
<evidence type="ECO:0000313" key="6">
    <source>
        <dbReference type="EMBL" id="OAI11660.1"/>
    </source>
</evidence>
<organism evidence="6 7">
    <name type="scientific">Methylomonas koyamae</name>
    <dbReference type="NCBI Taxonomy" id="702114"/>
    <lineage>
        <taxon>Bacteria</taxon>
        <taxon>Pseudomonadati</taxon>
        <taxon>Pseudomonadota</taxon>
        <taxon>Gammaproteobacteria</taxon>
        <taxon>Methylococcales</taxon>
        <taxon>Methylococcaceae</taxon>
        <taxon>Methylomonas</taxon>
    </lineage>
</organism>
<keyword evidence="1" id="KW-0813">Transport</keyword>
<evidence type="ECO:0000256" key="5">
    <source>
        <dbReference type="ARBA" id="ARBA00023201"/>
    </source>
</evidence>
<evidence type="ECO:0000256" key="4">
    <source>
        <dbReference type="ARBA" id="ARBA00023065"/>
    </source>
</evidence>
<evidence type="ECO:0000256" key="3">
    <source>
        <dbReference type="ARBA" id="ARBA00023053"/>
    </source>
</evidence>
<reference evidence="7" key="1">
    <citation type="submission" date="2016-03" db="EMBL/GenBank/DDBJ databases">
        <authorList>
            <person name="Heylen K."/>
            <person name="De Vos P."/>
            <person name="Vekeman B."/>
        </authorList>
    </citation>
    <scope>NUCLEOTIDE SEQUENCE [LARGE SCALE GENOMIC DNA]</scope>
    <source>
        <strain evidence="7">R-45383</strain>
    </source>
</reference>
<proteinExistence type="predicted"/>
<sequence>MEAHTVHQFFLQLMIILLTTRLLGELVTRLQSPAVVGERLAGVILGPSLLAWLESSQVVKLLAESGSILQSF</sequence>
<gene>
    <name evidence="6" type="ORF">A1355_15630</name>
</gene>
<dbReference type="Proteomes" id="UP000077628">
    <property type="component" value="Unassembled WGS sequence"/>
</dbReference>
<keyword evidence="4" id="KW-0406">Ion transport</keyword>
<dbReference type="PANTHER" id="PTHR43562">
    <property type="entry name" value="NAPA-TYPE SODIUM/HYDROGEN ANTIPORTER"/>
    <property type="match status" value="1"/>
</dbReference>